<dbReference type="AlphaFoldDB" id="A0AAU9KNM1"/>
<dbReference type="EMBL" id="CAJZBQ010000062">
    <property type="protein sequence ID" value="CAG9335701.1"/>
    <property type="molecule type" value="Genomic_DNA"/>
</dbReference>
<keyword evidence="3" id="KW-1185">Reference proteome</keyword>
<comment type="caution">
    <text evidence="2">The sequence shown here is derived from an EMBL/GenBank/DDBJ whole genome shotgun (WGS) entry which is preliminary data.</text>
</comment>
<dbReference type="Proteomes" id="UP001162131">
    <property type="component" value="Unassembled WGS sequence"/>
</dbReference>
<sequence length="118" mass="13677">MGDYEVSEGIGEGEEEEEETPKTPKEQLYRMLETYRAEDLVKLNLAAHSLLKEQKEALKKPQDFDWEPFQRIGEYQERLKSIAKRMQAATARSSAIKDRMQRALKAIEAKTNMNLNES</sequence>
<proteinExistence type="predicted"/>
<organism evidence="2 3">
    <name type="scientific">Blepharisma stoltei</name>
    <dbReference type="NCBI Taxonomy" id="1481888"/>
    <lineage>
        <taxon>Eukaryota</taxon>
        <taxon>Sar</taxon>
        <taxon>Alveolata</taxon>
        <taxon>Ciliophora</taxon>
        <taxon>Postciliodesmatophora</taxon>
        <taxon>Heterotrichea</taxon>
        <taxon>Heterotrichida</taxon>
        <taxon>Blepharismidae</taxon>
        <taxon>Blepharisma</taxon>
    </lineage>
</organism>
<evidence type="ECO:0000256" key="1">
    <source>
        <dbReference type="SAM" id="MobiDB-lite"/>
    </source>
</evidence>
<name>A0AAU9KNM1_9CILI</name>
<feature type="region of interest" description="Disordered" evidence="1">
    <location>
        <begin position="1"/>
        <end position="25"/>
    </location>
</feature>
<protein>
    <submittedName>
        <fullName evidence="2">Uncharacterized protein</fullName>
    </submittedName>
</protein>
<gene>
    <name evidence="2" type="ORF">BSTOLATCC_MIC64164</name>
</gene>
<evidence type="ECO:0000313" key="2">
    <source>
        <dbReference type="EMBL" id="CAG9335701.1"/>
    </source>
</evidence>
<reference evidence="2" key="1">
    <citation type="submission" date="2021-09" db="EMBL/GenBank/DDBJ databases">
        <authorList>
            <consortium name="AG Swart"/>
            <person name="Singh M."/>
            <person name="Singh A."/>
            <person name="Seah K."/>
            <person name="Emmerich C."/>
        </authorList>
    </citation>
    <scope>NUCLEOTIDE SEQUENCE</scope>
    <source>
        <strain evidence="2">ATCC30299</strain>
    </source>
</reference>
<evidence type="ECO:0000313" key="3">
    <source>
        <dbReference type="Proteomes" id="UP001162131"/>
    </source>
</evidence>
<accession>A0AAU9KNM1</accession>